<reference evidence="7" key="1">
    <citation type="journal article" date="2013" name="PLoS ONE">
        <title>Gene expression in gut symbiotic organ of stinkbug affected by extracellular bacterial symbiont.</title>
        <authorList>
            <person name="Futahashi R."/>
            <person name="Tanaka K."/>
            <person name="Tanahashi M."/>
            <person name="Nikoh N."/>
            <person name="Kikuchi Y."/>
            <person name="Lee B.L."/>
            <person name="Fukatsu T."/>
        </authorList>
    </citation>
    <scope>NUCLEOTIDE SEQUENCE</scope>
    <source>
        <tissue evidence="7">Midgut</tissue>
    </source>
</reference>
<protein>
    <recommendedName>
        <fullName evidence="6">t-SNARE coiled-coil homology domain-containing protein</fullName>
    </recommendedName>
</protein>
<evidence type="ECO:0000256" key="1">
    <source>
        <dbReference type="ARBA" id="ARBA00004211"/>
    </source>
</evidence>
<evidence type="ECO:0000259" key="6">
    <source>
        <dbReference type="PROSITE" id="PS50192"/>
    </source>
</evidence>
<comment type="similarity">
    <text evidence="2 4">Belongs to the syntaxin family.</text>
</comment>
<dbReference type="PANTHER" id="PTHR19957">
    <property type="entry name" value="SYNTAXIN"/>
    <property type="match status" value="1"/>
</dbReference>
<dbReference type="InterPro" id="IPR006011">
    <property type="entry name" value="Syntaxin_N"/>
</dbReference>
<keyword evidence="5" id="KW-0472">Membrane</keyword>
<keyword evidence="5" id="KW-0812">Transmembrane</keyword>
<dbReference type="InterPro" id="IPR006012">
    <property type="entry name" value="Syntaxin/epimorphin_CS"/>
</dbReference>
<evidence type="ECO:0000256" key="4">
    <source>
        <dbReference type="RuleBase" id="RU003858"/>
    </source>
</evidence>
<evidence type="ECO:0000313" key="7">
    <source>
        <dbReference type="EMBL" id="BAN20598.1"/>
    </source>
</evidence>
<keyword evidence="5" id="KW-1133">Transmembrane helix</keyword>
<proteinExistence type="evidence at transcript level"/>
<dbReference type="Gene3D" id="1.20.58.70">
    <property type="match status" value="1"/>
</dbReference>
<dbReference type="GO" id="GO:0005484">
    <property type="term" value="F:SNAP receptor activity"/>
    <property type="evidence" value="ECO:0007669"/>
    <property type="project" value="InterPro"/>
</dbReference>
<dbReference type="SMART" id="SM00503">
    <property type="entry name" value="SynN"/>
    <property type="match status" value="1"/>
</dbReference>
<sequence length="277" mass="30893">MTDSLASSTKLQPNYGSTSERVPNIAIAGTKTSPAEISALSDKVTNNIYTINTRRKDLEQNLKTIGTPKDSQELRNNVHSKLLSANEVVDQTTKDLHQLTAIVKKGDKHQKLLVDKLTNSFKEAVQMYQRVQKQVVEKLKTHILPSEHAILDDLSQSKNNEEAQNDPNLQKALTNQLEFERGLLLEREQTMKSIESCVIDINQIMKEIGVMVHQQGEDINTIENAIETVHSNVESGTSELEKAAVYQTRRRKKTCILFGIAVVVGIVLAIIIAVSLK</sequence>
<dbReference type="EMBL" id="AK417383">
    <property type="protein sequence ID" value="BAN20598.1"/>
    <property type="molecule type" value="mRNA"/>
</dbReference>
<dbReference type="CDD" id="cd15847">
    <property type="entry name" value="SNARE_syntaxin7_like"/>
    <property type="match status" value="1"/>
</dbReference>
<evidence type="ECO:0000256" key="5">
    <source>
        <dbReference type="SAM" id="Phobius"/>
    </source>
</evidence>
<dbReference type="Pfam" id="PF05739">
    <property type="entry name" value="SNARE"/>
    <property type="match status" value="1"/>
</dbReference>
<evidence type="ECO:0000256" key="2">
    <source>
        <dbReference type="ARBA" id="ARBA00009063"/>
    </source>
</evidence>
<feature type="transmembrane region" description="Helical" evidence="5">
    <location>
        <begin position="255"/>
        <end position="276"/>
    </location>
</feature>
<dbReference type="GO" id="GO:0000149">
    <property type="term" value="F:SNARE binding"/>
    <property type="evidence" value="ECO:0007669"/>
    <property type="project" value="TreeGrafter"/>
</dbReference>
<dbReference type="SUPFAM" id="SSF47661">
    <property type="entry name" value="t-snare proteins"/>
    <property type="match status" value="1"/>
</dbReference>
<dbReference type="GO" id="GO:0031201">
    <property type="term" value="C:SNARE complex"/>
    <property type="evidence" value="ECO:0007669"/>
    <property type="project" value="TreeGrafter"/>
</dbReference>
<dbReference type="InterPro" id="IPR010989">
    <property type="entry name" value="SNARE"/>
</dbReference>
<dbReference type="InterPro" id="IPR000727">
    <property type="entry name" value="T_SNARE_dom"/>
</dbReference>
<dbReference type="InterPro" id="IPR045242">
    <property type="entry name" value="Syntaxin"/>
</dbReference>
<dbReference type="GO" id="GO:0006886">
    <property type="term" value="P:intracellular protein transport"/>
    <property type="evidence" value="ECO:0007669"/>
    <property type="project" value="InterPro"/>
</dbReference>
<name>R4WD46_RIPPE</name>
<organism evidence="7">
    <name type="scientific">Riptortus pedestris</name>
    <name type="common">Bean bug</name>
    <dbReference type="NCBI Taxonomy" id="329032"/>
    <lineage>
        <taxon>Eukaryota</taxon>
        <taxon>Metazoa</taxon>
        <taxon>Ecdysozoa</taxon>
        <taxon>Arthropoda</taxon>
        <taxon>Hexapoda</taxon>
        <taxon>Insecta</taxon>
        <taxon>Pterygota</taxon>
        <taxon>Neoptera</taxon>
        <taxon>Paraneoptera</taxon>
        <taxon>Hemiptera</taxon>
        <taxon>Heteroptera</taxon>
        <taxon>Panheteroptera</taxon>
        <taxon>Pentatomomorpha</taxon>
        <taxon>Coreoidea</taxon>
        <taxon>Alydidae</taxon>
        <taxon>Riptortus</taxon>
    </lineage>
</organism>
<keyword evidence="3" id="KW-0813">Transport</keyword>
<feature type="domain" description="T-SNARE coiled-coil homology" evidence="6">
    <location>
        <begin position="181"/>
        <end position="243"/>
    </location>
</feature>
<dbReference type="PANTHER" id="PTHR19957:SF38">
    <property type="entry name" value="LD27581P"/>
    <property type="match status" value="1"/>
</dbReference>
<dbReference type="AlphaFoldDB" id="R4WD46"/>
<evidence type="ECO:0000256" key="3">
    <source>
        <dbReference type="ARBA" id="ARBA00022775"/>
    </source>
</evidence>
<accession>R4WD46</accession>
<dbReference type="PROSITE" id="PS00914">
    <property type="entry name" value="SYNTAXIN"/>
    <property type="match status" value="1"/>
</dbReference>
<keyword evidence="3" id="KW-0532">Neurotransmitter transport</keyword>
<dbReference type="Pfam" id="PF14523">
    <property type="entry name" value="Syntaxin_2"/>
    <property type="match status" value="1"/>
</dbReference>
<dbReference type="PROSITE" id="PS50192">
    <property type="entry name" value="T_SNARE"/>
    <property type="match status" value="1"/>
</dbReference>
<dbReference type="GO" id="GO:0048278">
    <property type="term" value="P:vesicle docking"/>
    <property type="evidence" value="ECO:0007669"/>
    <property type="project" value="TreeGrafter"/>
</dbReference>
<dbReference type="SMART" id="SM00397">
    <property type="entry name" value="t_SNARE"/>
    <property type="match status" value="1"/>
</dbReference>
<dbReference type="GO" id="GO:0006906">
    <property type="term" value="P:vesicle fusion"/>
    <property type="evidence" value="ECO:0007669"/>
    <property type="project" value="TreeGrafter"/>
</dbReference>
<dbReference type="GO" id="GO:0012505">
    <property type="term" value="C:endomembrane system"/>
    <property type="evidence" value="ECO:0007669"/>
    <property type="project" value="TreeGrafter"/>
</dbReference>
<dbReference type="Gene3D" id="1.20.5.110">
    <property type="match status" value="1"/>
</dbReference>
<comment type="subcellular location">
    <subcellularLocation>
        <location evidence="1">Membrane</location>
        <topology evidence="1">Single-pass type IV membrane protein</topology>
    </subcellularLocation>
</comment>
<dbReference type="GO" id="GO:0006836">
    <property type="term" value="P:neurotransmitter transport"/>
    <property type="evidence" value="ECO:0007669"/>
    <property type="project" value="UniProtKB-KW"/>
</dbReference>